<name>A0A8J6DEP1_GALPY</name>
<dbReference type="GO" id="GO:0004984">
    <property type="term" value="F:olfactory receptor activity"/>
    <property type="evidence" value="ECO:0007669"/>
    <property type="project" value="InterPro"/>
</dbReference>
<evidence type="ECO:0000256" key="5">
    <source>
        <dbReference type="ARBA" id="ARBA00023136"/>
    </source>
</evidence>
<evidence type="ECO:0000256" key="6">
    <source>
        <dbReference type="ARBA" id="ARBA00023224"/>
    </source>
</evidence>
<sequence>MAGEKAEKVPPKEKKPAAKKTDAAGTVKKAKGKGKTSKKGKPHCSRNPVLVRGIGRYSRSAMYSRKAMYKRKYSAAKSRIEKKKKEKVLATVTKPVGGGKNGSTRVVKLRKMPRYYPAEAVPRKLLSHGKKPFRQHVRKLRASITPGTILIILQGITEARGTHQKFVIAASTKIDISGVKSPKHLTDAYFKKKKLRKPRHQEGEIFDTEKEKYKITEQRKIDQKAVDSQILPKIKAVPQLQGYLRSVFALTNGIYPHKLVAVLVSQPARCSECMEEANQTGLILFHFRPFSKLPEIQMLIFVTFLIMYLFSISGNFSISLIIWFKRSLHTPMYFFLASLAVLEICYSSTIAPLTLASILSVERNLISLPGCGTQMFFFIFLGSTDCILLAVMAYDCFVAICHPLHYTLMMSWRLCVQLSLGSLVLGFILAMQPTVLIFQLPFCSSKEI</sequence>
<dbReference type="GO" id="GO:0003735">
    <property type="term" value="F:structural constituent of ribosome"/>
    <property type="evidence" value="ECO:0007669"/>
    <property type="project" value="InterPro"/>
</dbReference>
<keyword evidence="3 12" id="KW-0689">Ribosomal protein</keyword>
<keyword evidence="5 10" id="KW-0472">Membrane</keyword>
<proteinExistence type="predicted"/>
<evidence type="ECO:0000313" key="13">
    <source>
        <dbReference type="Proteomes" id="UP000700334"/>
    </source>
</evidence>
<dbReference type="FunFam" id="1.20.1070.10:FF:000410">
    <property type="entry name" value="Olfactory receptor 1348"/>
    <property type="match status" value="1"/>
</dbReference>
<evidence type="ECO:0000256" key="9">
    <source>
        <dbReference type="SAM" id="MobiDB-lite"/>
    </source>
</evidence>
<evidence type="ECO:0000313" key="12">
    <source>
        <dbReference type="EMBL" id="KAG8505734.1"/>
    </source>
</evidence>
<comment type="caution">
    <text evidence="12">The sequence shown here is derived from an EMBL/GenBank/DDBJ whole genome shotgun (WGS) entry which is preliminary data.</text>
</comment>
<dbReference type="GO" id="GO:0002181">
    <property type="term" value="P:cytoplasmic translation"/>
    <property type="evidence" value="ECO:0007669"/>
    <property type="project" value="TreeGrafter"/>
</dbReference>
<dbReference type="InterPro" id="IPR005568">
    <property type="entry name" value="Ribosomal_uL6_N"/>
</dbReference>
<dbReference type="PROSITE" id="PS50262">
    <property type="entry name" value="G_PROTEIN_RECEP_F1_2"/>
    <property type="match status" value="1"/>
</dbReference>
<dbReference type="GO" id="GO:0007186">
    <property type="term" value="P:G protein-coupled receptor signaling pathway"/>
    <property type="evidence" value="ECO:0007669"/>
    <property type="project" value="InterPro"/>
</dbReference>
<dbReference type="InterPro" id="IPR041997">
    <property type="entry name" value="Ribosomal_eL6_KOW"/>
</dbReference>
<dbReference type="InterPro" id="IPR017452">
    <property type="entry name" value="GPCR_Rhodpsn_7TM"/>
</dbReference>
<evidence type="ECO:0000256" key="2">
    <source>
        <dbReference type="ARBA" id="ARBA00022692"/>
    </source>
</evidence>
<keyword evidence="6" id="KW-0807">Transducer</keyword>
<feature type="region of interest" description="Disordered" evidence="9">
    <location>
        <begin position="1"/>
        <end position="48"/>
    </location>
</feature>
<dbReference type="PANTHER" id="PTHR10715:SF0">
    <property type="entry name" value="LARGE RIBOSOMAL SUBUNIT PROTEIN EL6"/>
    <property type="match status" value="1"/>
</dbReference>
<dbReference type="InterPro" id="IPR000725">
    <property type="entry name" value="Olfact_rcpt"/>
</dbReference>
<dbReference type="GO" id="GO:0000027">
    <property type="term" value="P:ribosomal large subunit assembly"/>
    <property type="evidence" value="ECO:0007669"/>
    <property type="project" value="TreeGrafter"/>
</dbReference>
<accession>A0A8J6DEP1</accession>
<dbReference type="AlphaFoldDB" id="A0A8J6DEP1"/>
<dbReference type="CDD" id="cd13156">
    <property type="entry name" value="KOW_RPL6"/>
    <property type="match status" value="1"/>
</dbReference>
<evidence type="ECO:0000256" key="3">
    <source>
        <dbReference type="ARBA" id="ARBA00022980"/>
    </source>
</evidence>
<dbReference type="InterPro" id="IPR000915">
    <property type="entry name" value="60S_ribosomal_eL6"/>
</dbReference>
<dbReference type="GO" id="GO:0003723">
    <property type="term" value="F:RNA binding"/>
    <property type="evidence" value="ECO:0007669"/>
    <property type="project" value="TreeGrafter"/>
</dbReference>
<keyword evidence="7" id="KW-0687">Ribonucleoprotein</keyword>
<feature type="transmembrane region" description="Helical" evidence="10">
    <location>
        <begin position="298"/>
        <end position="324"/>
    </location>
</feature>
<dbReference type="SUPFAM" id="SSF81321">
    <property type="entry name" value="Family A G protein-coupled receptor-like"/>
    <property type="match status" value="1"/>
</dbReference>
<gene>
    <name evidence="12" type="ORF">J0S82_019128</name>
</gene>
<feature type="compositionally biased region" description="Basic residues" evidence="9">
    <location>
        <begin position="28"/>
        <end position="44"/>
    </location>
</feature>
<dbReference type="PANTHER" id="PTHR10715">
    <property type="entry name" value="60S RIBOSOMAL PROTEIN L6"/>
    <property type="match status" value="1"/>
</dbReference>
<evidence type="ECO:0000256" key="8">
    <source>
        <dbReference type="ARBA" id="ARBA00034092"/>
    </source>
</evidence>
<dbReference type="Pfam" id="PF01159">
    <property type="entry name" value="Ribosomal_L6e"/>
    <property type="match status" value="1"/>
</dbReference>
<evidence type="ECO:0000256" key="1">
    <source>
        <dbReference type="ARBA" id="ARBA00004141"/>
    </source>
</evidence>
<keyword evidence="13" id="KW-1185">Reference proteome</keyword>
<feature type="transmembrane region" description="Helical" evidence="10">
    <location>
        <begin position="333"/>
        <end position="355"/>
    </location>
</feature>
<comment type="subcellular location">
    <subcellularLocation>
        <location evidence="1">Membrane</location>
        <topology evidence="1">Multi-pass membrane protein</topology>
    </subcellularLocation>
</comment>
<feature type="compositionally biased region" description="Basic and acidic residues" evidence="9">
    <location>
        <begin position="1"/>
        <end position="22"/>
    </location>
</feature>
<dbReference type="EMBL" id="JAGFMF010012242">
    <property type="protein sequence ID" value="KAG8505734.1"/>
    <property type="molecule type" value="Genomic_DNA"/>
</dbReference>
<dbReference type="Pfam" id="PF03868">
    <property type="entry name" value="Ribosomal_L6e_N"/>
    <property type="match status" value="1"/>
</dbReference>
<comment type="function">
    <text evidence="8">Component of the large ribosomal subunit. The ribosome is a large ribonucleoprotein complex responsible for the synthesis of proteins in the cell.</text>
</comment>
<dbReference type="Gene3D" id="1.20.1070.10">
    <property type="entry name" value="Rhodopsin 7-helix transmembrane proteins"/>
    <property type="match status" value="1"/>
</dbReference>
<evidence type="ECO:0000256" key="7">
    <source>
        <dbReference type="ARBA" id="ARBA00023274"/>
    </source>
</evidence>
<organism evidence="12 13">
    <name type="scientific">Galemys pyrenaicus</name>
    <name type="common">Iberian desman</name>
    <name type="synonym">Pyrenean desman</name>
    <dbReference type="NCBI Taxonomy" id="202257"/>
    <lineage>
        <taxon>Eukaryota</taxon>
        <taxon>Metazoa</taxon>
        <taxon>Chordata</taxon>
        <taxon>Craniata</taxon>
        <taxon>Vertebrata</taxon>
        <taxon>Euteleostomi</taxon>
        <taxon>Mammalia</taxon>
        <taxon>Eutheria</taxon>
        <taxon>Laurasiatheria</taxon>
        <taxon>Eulipotyphla</taxon>
        <taxon>Talpidae</taxon>
        <taxon>Galemys</taxon>
    </lineage>
</organism>
<dbReference type="Pfam" id="PF13853">
    <property type="entry name" value="7tm_4"/>
    <property type="match status" value="1"/>
</dbReference>
<keyword evidence="4 10" id="KW-1133">Transmembrane helix</keyword>
<keyword evidence="2 10" id="KW-0812">Transmembrane</keyword>
<dbReference type="GO" id="GO:0022625">
    <property type="term" value="C:cytosolic large ribosomal subunit"/>
    <property type="evidence" value="ECO:0007669"/>
    <property type="project" value="TreeGrafter"/>
</dbReference>
<reference evidence="12" key="1">
    <citation type="journal article" date="2021" name="Evol. Appl.">
        <title>The genome of the Pyrenean desman and the effects of bottlenecks and inbreeding on the genomic landscape of an endangered species.</title>
        <authorList>
            <person name="Escoda L."/>
            <person name="Castresana J."/>
        </authorList>
    </citation>
    <scope>NUCLEOTIDE SEQUENCE</scope>
    <source>
        <strain evidence="12">IBE-C5619</strain>
    </source>
</reference>
<evidence type="ECO:0000256" key="4">
    <source>
        <dbReference type="ARBA" id="ARBA00022989"/>
    </source>
</evidence>
<feature type="domain" description="G-protein coupled receptors family 1 profile" evidence="11">
    <location>
        <begin position="314"/>
        <end position="448"/>
    </location>
</feature>
<feature type="transmembrane region" description="Helical" evidence="10">
    <location>
        <begin position="375"/>
        <end position="400"/>
    </location>
</feature>
<dbReference type="GO" id="GO:0016020">
    <property type="term" value="C:membrane"/>
    <property type="evidence" value="ECO:0007669"/>
    <property type="project" value="UniProtKB-SubCell"/>
</dbReference>
<dbReference type="Proteomes" id="UP000700334">
    <property type="component" value="Unassembled WGS sequence"/>
</dbReference>
<evidence type="ECO:0000259" key="11">
    <source>
        <dbReference type="PROSITE" id="PS50262"/>
    </source>
</evidence>
<dbReference type="OrthoDB" id="2436667at2759"/>
<feature type="transmembrane region" description="Helical" evidence="10">
    <location>
        <begin position="412"/>
        <end position="431"/>
    </location>
</feature>
<evidence type="ECO:0000256" key="10">
    <source>
        <dbReference type="SAM" id="Phobius"/>
    </source>
</evidence>
<protein>
    <submittedName>
        <fullName evidence="12">60S ribosomal protein L6</fullName>
    </submittedName>
</protein>